<dbReference type="PRINTS" id="PR00463">
    <property type="entry name" value="EP450I"/>
</dbReference>
<dbReference type="GO" id="GO:0020037">
    <property type="term" value="F:heme binding"/>
    <property type="evidence" value="ECO:0007669"/>
    <property type="project" value="InterPro"/>
</dbReference>
<keyword evidence="10" id="KW-0560">Oxidoreductase</keyword>
<dbReference type="PROSITE" id="PS00086">
    <property type="entry name" value="CYTOCHROME_P450"/>
    <property type="match status" value="1"/>
</dbReference>
<dbReference type="CDD" id="cd20628">
    <property type="entry name" value="CYP4"/>
    <property type="match status" value="1"/>
</dbReference>
<reference evidence="11 12" key="1">
    <citation type="submission" date="2021-06" db="EMBL/GenBank/DDBJ databases">
        <title>Caerostris extrusa draft genome.</title>
        <authorList>
            <person name="Kono N."/>
            <person name="Arakawa K."/>
        </authorList>
    </citation>
    <scope>NUCLEOTIDE SEQUENCE [LARGE SCALE GENOMIC DNA]</scope>
</reference>
<dbReference type="InterPro" id="IPR002401">
    <property type="entry name" value="Cyt_P450_E_grp-I"/>
</dbReference>
<evidence type="ECO:0000313" key="12">
    <source>
        <dbReference type="Proteomes" id="UP001054945"/>
    </source>
</evidence>
<keyword evidence="12" id="KW-1185">Reference proteome</keyword>
<sequence>MGVRPAVLFFKPDTIEKIADANIPLLYSGRFLSRFPRADHRPGFQVKDTHQKTWIDIVPLLSSCTLDIIRQTAMGISMNAQSGENNDYVKAVDEITDAFIYRVVRIWLYPDFIFYHTKVGKRFKANIQIVITERKAEMLRRKRLNQHQQEPTSNEDVVHRKKRKAFLELLLEQHFLDPSFTEEDVKDEVETFMFGGYDTTAMALSWTLYCLGLYPEVQRLAFEELKDIFADDFNRNMTHGDLAKMKYIECVIKETLRLYPVAAFFTRECTETFSVMGHSVYPGSICFIFPMGLHRDPELFPEPEKFKPERFFLENCKGRHPYAYIPFSAGPRNCIGQKFAMMELKTVIANVLRHFRITSLDPRDRVHVNPTVVLRNVTPVRLRFEPRQQ</sequence>
<evidence type="ECO:0000313" key="11">
    <source>
        <dbReference type="EMBL" id="GIY26996.1"/>
    </source>
</evidence>
<evidence type="ECO:0000256" key="8">
    <source>
        <dbReference type="ARBA" id="ARBA00023136"/>
    </source>
</evidence>
<feature type="binding site" description="axial binding residue" evidence="9">
    <location>
        <position position="334"/>
    </location>
    <ligand>
        <name>heme</name>
        <dbReference type="ChEBI" id="CHEBI:30413"/>
    </ligand>
    <ligandPart>
        <name>Fe</name>
        <dbReference type="ChEBI" id="CHEBI:18248"/>
    </ligandPart>
</feature>
<dbReference type="Gene3D" id="1.10.630.10">
    <property type="entry name" value="Cytochrome P450"/>
    <property type="match status" value="1"/>
</dbReference>
<dbReference type="InterPro" id="IPR036396">
    <property type="entry name" value="Cyt_P450_sf"/>
</dbReference>
<comment type="cofactor">
    <cofactor evidence="1 9">
        <name>heme</name>
        <dbReference type="ChEBI" id="CHEBI:30413"/>
    </cofactor>
</comment>
<dbReference type="GO" id="GO:0004497">
    <property type="term" value="F:monooxygenase activity"/>
    <property type="evidence" value="ECO:0007669"/>
    <property type="project" value="UniProtKB-KW"/>
</dbReference>
<evidence type="ECO:0000256" key="2">
    <source>
        <dbReference type="ARBA" id="ARBA00004586"/>
    </source>
</evidence>
<dbReference type="EMBL" id="BPLR01008756">
    <property type="protein sequence ID" value="GIY26996.1"/>
    <property type="molecule type" value="Genomic_DNA"/>
</dbReference>
<comment type="subcellular location">
    <subcellularLocation>
        <location evidence="2">Endoplasmic reticulum membrane</location>
    </subcellularLocation>
</comment>
<dbReference type="AlphaFoldDB" id="A0AAV4S338"/>
<evidence type="ECO:0000256" key="10">
    <source>
        <dbReference type="RuleBase" id="RU000461"/>
    </source>
</evidence>
<evidence type="ECO:0000256" key="4">
    <source>
        <dbReference type="ARBA" id="ARBA00022617"/>
    </source>
</evidence>
<keyword evidence="6 9" id="KW-0408">Iron</keyword>
<dbReference type="Proteomes" id="UP001054945">
    <property type="component" value="Unassembled WGS sequence"/>
</dbReference>
<comment type="similarity">
    <text evidence="3 10">Belongs to the cytochrome P450 family.</text>
</comment>
<keyword evidence="8" id="KW-0472">Membrane</keyword>
<name>A0AAV4S338_CAEEX</name>
<evidence type="ECO:0000256" key="7">
    <source>
        <dbReference type="ARBA" id="ARBA00023033"/>
    </source>
</evidence>
<dbReference type="InterPro" id="IPR017972">
    <property type="entry name" value="Cyt_P450_CS"/>
</dbReference>
<dbReference type="InterPro" id="IPR050196">
    <property type="entry name" value="Cytochrome_P450_Monoox"/>
</dbReference>
<dbReference type="GO" id="GO:0005506">
    <property type="term" value="F:iron ion binding"/>
    <property type="evidence" value="ECO:0007669"/>
    <property type="project" value="InterPro"/>
</dbReference>
<keyword evidence="7 10" id="KW-0503">Monooxygenase</keyword>
<accession>A0AAV4S338</accession>
<dbReference type="Pfam" id="PF00067">
    <property type="entry name" value="p450"/>
    <property type="match status" value="1"/>
</dbReference>
<dbReference type="SUPFAM" id="SSF48264">
    <property type="entry name" value="Cytochrome P450"/>
    <property type="match status" value="1"/>
</dbReference>
<evidence type="ECO:0000256" key="3">
    <source>
        <dbReference type="ARBA" id="ARBA00010617"/>
    </source>
</evidence>
<evidence type="ECO:0000256" key="1">
    <source>
        <dbReference type="ARBA" id="ARBA00001971"/>
    </source>
</evidence>
<evidence type="ECO:0000256" key="5">
    <source>
        <dbReference type="ARBA" id="ARBA00022824"/>
    </source>
</evidence>
<proteinExistence type="inferred from homology"/>
<dbReference type="InterPro" id="IPR001128">
    <property type="entry name" value="Cyt_P450"/>
</dbReference>
<keyword evidence="5" id="KW-0256">Endoplasmic reticulum</keyword>
<keyword evidence="9 10" id="KW-0479">Metal-binding</keyword>
<keyword evidence="4 9" id="KW-0349">Heme</keyword>
<evidence type="ECO:0000256" key="9">
    <source>
        <dbReference type="PIRSR" id="PIRSR602401-1"/>
    </source>
</evidence>
<dbReference type="GO" id="GO:0005789">
    <property type="term" value="C:endoplasmic reticulum membrane"/>
    <property type="evidence" value="ECO:0007669"/>
    <property type="project" value="UniProtKB-SubCell"/>
</dbReference>
<comment type="caution">
    <text evidence="11">The sequence shown here is derived from an EMBL/GenBank/DDBJ whole genome shotgun (WGS) entry which is preliminary data.</text>
</comment>
<organism evidence="11 12">
    <name type="scientific">Caerostris extrusa</name>
    <name type="common">Bark spider</name>
    <name type="synonym">Caerostris bankana</name>
    <dbReference type="NCBI Taxonomy" id="172846"/>
    <lineage>
        <taxon>Eukaryota</taxon>
        <taxon>Metazoa</taxon>
        <taxon>Ecdysozoa</taxon>
        <taxon>Arthropoda</taxon>
        <taxon>Chelicerata</taxon>
        <taxon>Arachnida</taxon>
        <taxon>Araneae</taxon>
        <taxon>Araneomorphae</taxon>
        <taxon>Entelegynae</taxon>
        <taxon>Araneoidea</taxon>
        <taxon>Araneidae</taxon>
        <taxon>Caerostris</taxon>
    </lineage>
</organism>
<dbReference type="PRINTS" id="PR00385">
    <property type="entry name" value="P450"/>
</dbReference>
<protein>
    <submittedName>
        <fullName evidence="11">Cytochrome P450 4V2</fullName>
    </submittedName>
</protein>
<dbReference type="GO" id="GO:0016705">
    <property type="term" value="F:oxidoreductase activity, acting on paired donors, with incorporation or reduction of molecular oxygen"/>
    <property type="evidence" value="ECO:0007669"/>
    <property type="project" value="InterPro"/>
</dbReference>
<evidence type="ECO:0000256" key="6">
    <source>
        <dbReference type="ARBA" id="ARBA00023004"/>
    </source>
</evidence>
<gene>
    <name evidence="11" type="primary">CYP4V2</name>
    <name evidence="11" type="ORF">CEXT_527461</name>
</gene>
<dbReference type="PANTHER" id="PTHR24291:SF189">
    <property type="entry name" value="CYTOCHROME P450 4C3-RELATED"/>
    <property type="match status" value="1"/>
</dbReference>
<dbReference type="PANTHER" id="PTHR24291">
    <property type="entry name" value="CYTOCHROME P450 FAMILY 4"/>
    <property type="match status" value="1"/>
</dbReference>